<evidence type="ECO:0000256" key="5">
    <source>
        <dbReference type="ARBA" id="ARBA00023012"/>
    </source>
</evidence>
<evidence type="ECO:0000256" key="3">
    <source>
        <dbReference type="ARBA" id="ARBA00022679"/>
    </source>
</evidence>
<evidence type="ECO:0000256" key="4">
    <source>
        <dbReference type="ARBA" id="ARBA00022777"/>
    </source>
</evidence>
<dbReference type="GO" id="GO:0000160">
    <property type="term" value="P:phosphorelay signal transduction system"/>
    <property type="evidence" value="ECO:0007669"/>
    <property type="project" value="UniProtKB-KW"/>
</dbReference>
<feature type="coiled-coil region" evidence="7">
    <location>
        <begin position="317"/>
        <end position="344"/>
    </location>
</feature>
<keyword evidence="5" id="KW-0902">Two-component regulatory system</keyword>
<dbReference type="AlphaFoldDB" id="A0A916UAN3"/>
<dbReference type="PANTHER" id="PTHR24421:SF10">
    <property type="entry name" value="NITRATE_NITRITE SENSOR PROTEIN NARQ"/>
    <property type="match status" value="1"/>
</dbReference>
<evidence type="ECO:0000256" key="7">
    <source>
        <dbReference type="SAM" id="Coils"/>
    </source>
</evidence>
<protein>
    <recommendedName>
        <fullName evidence="2">histidine kinase</fullName>
        <ecNumber evidence="2">2.7.13.3</ecNumber>
    </recommendedName>
</protein>
<keyword evidence="7" id="KW-0175">Coiled coil</keyword>
<dbReference type="PANTHER" id="PTHR24421">
    <property type="entry name" value="NITRATE/NITRITE SENSOR PROTEIN NARX-RELATED"/>
    <property type="match status" value="1"/>
</dbReference>
<dbReference type="SMART" id="SM00028">
    <property type="entry name" value="TPR"/>
    <property type="match status" value="2"/>
</dbReference>
<organism evidence="9 10">
    <name type="scientific">Pedobacter quisquiliarum</name>
    <dbReference type="NCBI Taxonomy" id="1834438"/>
    <lineage>
        <taxon>Bacteria</taxon>
        <taxon>Pseudomonadati</taxon>
        <taxon>Bacteroidota</taxon>
        <taxon>Sphingobacteriia</taxon>
        <taxon>Sphingobacteriales</taxon>
        <taxon>Sphingobacteriaceae</taxon>
        <taxon>Pedobacter</taxon>
    </lineage>
</organism>
<feature type="transmembrane region" description="Helical" evidence="8">
    <location>
        <begin position="345"/>
        <end position="363"/>
    </location>
</feature>
<dbReference type="InterPro" id="IPR019734">
    <property type="entry name" value="TPR_rpt"/>
</dbReference>
<evidence type="ECO:0000256" key="8">
    <source>
        <dbReference type="SAM" id="Phobius"/>
    </source>
</evidence>
<dbReference type="Proteomes" id="UP000651668">
    <property type="component" value="Unassembled WGS sequence"/>
</dbReference>
<dbReference type="Pfam" id="PF13374">
    <property type="entry name" value="TPR_10"/>
    <property type="match status" value="1"/>
</dbReference>
<reference evidence="9" key="1">
    <citation type="journal article" date="2014" name="Int. J. Syst. Evol. Microbiol.">
        <title>Complete genome sequence of Corynebacterium casei LMG S-19264T (=DSM 44701T), isolated from a smear-ripened cheese.</title>
        <authorList>
            <consortium name="US DOE Joint Genome Institute (JGI-PGF)"/>
            <person name="Walter F."/>
            <person name="Albersmeier A."/>
            <person name="Kalinowski J."/>
            <person name="Ruckert C."/>
        </authorList>
    </citation>
    <scope>NUCLEOTIDE SEQUENCE</scope>
    <source>
        <strain evidence="9">CGMCC 1.15343</strain>
    </source>
</reference>
<keyword evidence="6" id="KW-0802">TPR repeat</keyword>
<gene>
    <name evidence="9" type="ORF">GCM10011387_20170</name>
</gene>
<accession>A0A916UAN3</accession>
<evidence type="ECO:0000256" key="2">
    <source>
        <dbReference type="ARBA" id="ARBA00012438"/>
    </source>
</evidence>
<dbReference type="InterPro" id="IPR011990">
    <property type="entry name" value="TPR-like_helical_dom_sf"/>
</dbReference>
<comment type="catalytic activity">
    <reaction evidence="1">
        <text>ATP + protein L-histidine = ADP + protein N-phospho-L-histidine.</text>
        <dbReference type="EC" id="2.7.13.3"/>
    </reaction>
</comment>
<keyword evidence="8" id="KW-0472">Membrane</keyword>
<feature type="repeat" description="TPR" evidence="6">
    <location>
        <begin position="158"/>
        <end position="191"/>
    </location>
</feature>
<sequence length="567" mass="64795">MERISKFLFFAIIAGLLSSSCSNKEQSLQGDIEVPKRSSHPLTQQAYTLLDSGELDSAFIIFNQARAIYLQKRDSFMLGTTLTNMALIATEAGDSFNGQEYSLEALKFFNAAKEAHSPYILSNLNNLGIASYDLKKYKASLEFYKQASSFIIDSAALHISKNNIANAYRELGQYDTAIKIYGEVLARNPVEVTKARTLTNLAKTRWLKQARYNPIPVYMEALEIRKNVHDLWGENSSYSHLVSFYKRSNRDSALHYSDFMYKLALKLRNPDNELETLSYLAELAPSNPFYLKRYLQLQDSLSTVRNAAKNQFALIRYETEKHKSENLKLERENTQQQVDILRRTVGLWAAAFGLIATVSIFSLRYRRRKRQLAEQADRAIRESKLKTSKEIHDVVANGLYRMMSELEYGDEINKEKLIDQIENLYEKSRGISHLVVAEPAKLSAQLYELGSSFSNEHLSISMVGLQEDMDLKINERIGNELLLIVQELLVNMKKHSAARSVVLRFEIDQDRLNINYRDDGVGLEMESTDHRGLFNIESRIEELSGRCKFDHHEHGGLQVAISVPLNV</sequence>
<evidence type="ECO:0000256" key="1">
    <source>
        <dbReference type="ARBA" id="ARBA00000085"/>
    </source>
</evidence>
<keyword evidence="4" id="KW-0418">Kinase</keyword>
<proteinExistence type="predicted"/>
<dbReference type="GO" id="GO:0004673">
    <property type="term" value="F:protein histidine kinase activity"/>
    <property type="evidence" value="ECO:0007669"/>
    <property type="project" value="UniProtKB-EC"/>
</dbReference>
<keyword evidence="8" id="KW-0812">Transmembrane</keyword>
<evidence type="ECO:0000313" key="9">
    <source>
        <dbReference type="EMBL" id="GGC66718.1"/>
    </source>
</evidence>
<keyword evidence="3" id="KW-0808">Transferase</keyword>
<dbReference type="EMBL" id="BMIL01000006">
    <property type="protein sequence ID" value="GGC66718.1"/>
    <property type="molecule type" value="Genomic_DNA"/>
</dbReference>
<dbReference type="RefSeq" id="WP_188626774.1">
    <property type="nucleotide sequence ID" value="NZ_BMIL01000006.1"/>
</dbReference>
<evidence type="ECO:0000313" key="10">
    <source>
        <dbReference type="Proteomes" id="UP000651668"/>
    </source>
</evidence>
<name>A0A916UAN3_9SPHI</name>
<keyword evidence="10" id="KW-1185">Reference proteome</keyword>
<dbReference type="EC" id="2.7.13.3" evidence="2"/>
<reference evidence="9" key="2">
    <citation type="submission" date="2020-09" db="EMBL/GenBank/DDBJ databases">
        <authorList>
            <person name="Sun Q."/>
            <person name="Zhou Y."/>
        </authorList>
    </citation>
    <scope>NUCLEOTIDE SEQUENCE</scope>
    <source>
        <strain evidence="9">CGMCC 1.15343</strain>
    </source>
</reference>
<dbReference type="InterPro" id="IPR050482">
    <property type="entry name" value="Sensor_HK_TwoCompSys"/>
</dbReference>
<dbReference type="PROSITE" id="PS50005">
    <property type="entry name" value="TPR"/>
    <property type="match status" value="1"/>
</dbReference>
<dbReference type="PROSITE" id="PS51257">
    <property type="entry name" value="PROKAR_LIPOPROTEIN"/>
    <property type="match status" value="1"/>
</dbReference>
<keyword evidence="8" id="KW-1133">Transmembrane helix</keyword>
<comment type="caution">
    <text evidence="9">The sequence shown here is derived from an EMBL/GenBank/DDBJ whole genome shotgun (WGS) entry which is preliminary data.</text>
</comment>
<evidence type="ECO:0000256" key="6">
    <source>
        <dbReference type="PROSITE-ProRule" id="PRU00339"/>
    </source>
</evidence>
<dbReference type="InterPro" id="IPR036890">
    <property type="entry name" value="HATPase_C_sf"/>
</dbReference>
<dbReference type="Gene3D" id="1.25.40.10">
    <property type="entry name" value="Tetratricopeptide repeat domain"/>
    <property type="match status" value="2"/>
</dbReference>
<dbReference type="Gene3D" id="3.30.565.10">
    <property type="entry name" value="Histidine kinase-like ATPase, C-terminal domain"/>
    <property type="match status" value="1"/>
</dbReference>
<dbReference type="Pfam" id="PF13424">
    <property type="entry name" value="TPR_12"/>
    <property type="match status" value="1"/>
</dbReference>
<dbReference type="SUPFAM" id="SSF48452">
    <property type="entry name" value="TPR-like"/>
    <property type="match status" value="1"/>
</dbReference>
<dbReference type="CDD" id="cd16917">
    <property type="entry name" value="HATPase_UhpB-NarQ-NarX-like"/>
    <property type="match status" value="1"/>
</dbReference>
<dbReference type="SUPFAM" id="SSF55874">
    <property type="entry name" value="ATPase domain of HSP90 chaperone/DNA topoisomerase II/histidine kinase"/>
    <property type="match status" value="1"/>
</dbReference>